<accession>A0A8R7VCT8</accession>
<name>A0A8R7VCT8_TRIUA</name>
<reference evidence="1" key="3">
    <citation type="submission" date="2022-06" db="UniProtKB">
        <authorList>
            <consortium name="EnsemblPlants"/>
        </authorList>
    </citation>
    <scope>IDENTIFICATION</scope>
</reference>
<organism evidence="1 2">
    <name type="scientific">Triticum urartu</name>
    <name type="common">Red wild einkorn</name>
    <name type="synonym">Crithodium urartu</name>
    <dbReference type="NCBI Taxonomy" id="4572"/>
    <lineage>
        <taxon>Eukaryota</taxon>
        <taxon>Viridiplantae</taxon>
        <taxon>Streptophyta</taxon>
        <taxon>Embryophyta</taxon>
        <taxon>Tracheophyta</taxon>
        <taxon>Spermatophyta</taxon>
        <taxon>Magnoliopsida</taxon>
        <taxon>Liliopsida</taxon>
        <taxon>Poales</taxon>
        <taxon>Poaceae</taxon>
        <taxon>BOP clade</taxon>
        <taxon>Pooideae</taxon>
        <taxon>Triticodae</taxon>
        <taxon>Triticeae</taxon>
        <taxon>Triticinae</taxon>
        <taxon>Triticum</taxon>
    </lineage>
</organism>
<evidence type="ECO:0000313" key="2">
    <source>
        <dbReference type="Proteomes" id="UP000015106"/>
    </source>
</evidence>
<evidence type="ECO:0000313" key="1">
    <source>
        <dbReference type="EnsemblPlants" id="TuG1812G0700004644.01.T02"/>
    </source>
</evidence>
<keyword evidence="2" id="KW-1185">Reference proteome</keyword>
<protein>
    <submittedName>
        <fullName evidence="1">Uncharacterized protein</fullName>
    </submittedName>
</protein>
<dbReference type="EnsemblPlants" id="TuG1812G0700004644.01.T02">
    <property type="protein sequence ID" value="TuG1812G0700004644.01.T02"/>
    <property type="gene ID" value="TuG1812G0700004644.01"/>
</dbReference>
<dbReference type="AlphaFoldDB" id="A0A8R7VCT8"/>
<dbReference type="Proteomes" id="UP000015106">
    <property type="component" value="Chromosome 7"/>
</dbReference>
<sequence length="86" mass="9656">MGGLPQPQRRAQCVLLTTLVQKAAQICQGGNQMQVLKTSNECWDPFPLFVFEGFVCRIMRCIGGFSYRGSCYHQFIMHIHASSSIS</sequence>
<reference evidence="2" key="1">
    <citation type="journal article" date="2013" name="Nature">
        <title>Draft genome of the wheat A-genome progenitor Triticum urartu.</title>
        <authorList>
            <person name="Ling H.Q."/>
            <person name="Zhao S."/>
            <person name="Liu D."/>
            <person name="Wang J."/>
            <person name="Sun H."/>
            <person name="Zhang C."/>
            <person name="Fan H."/>
            <person name="Li D."/>
            <person name="Dong L."/>
            <person name="Tao Y."/>
            <person name="Gao C."/>
            <person name="Wu H."/>
            <person name="Li Y."/>
            <person name="Cui Y."/>
            <person name="Guo X."/>
            <person name="Zheng S."/>
            <person name="Wang B."/>
            <person name="Yu K."/>
            <person name="Liang Q."/>
            <person name="Yang W."/>
            <person name="Lou X."/>
            <person name="Chen J."/>
            <person name="Feng M."/>
            <person name="Jian J."/>
            <person name="Zhang X."/>
            <person name="Luo G."/>
            <person name="Jiang Y."/>
            <person name="Liu J."/>
            <person name="Wang Z."/>
            <person name="Sha Y."/>
            <person name="Zhang B."/>
            <person name="Wu H."/>
            <person name="Tang D."/>
            <person name="Shen Q."/>
            <person name="Xue P."/>
            <person name="Zou S."/>
            <person name="Wang X."/>
            <person name="Liu X."/>
            <person name="Wang F."/>
            <person name="Yang Y."/>
            <person name="An X."/>
            <person name="Dong Z."/>
            <person name="Zhang K."/>
            <person name="Zhang X."/>
            <person name="Luo M.C."/>
            <person name="Dvorak J."/>
            <person name="Tong Y."/>
            <person name="Wang J."/>
            <person name="Yang H."/>
            <person name="Li Z."/>
            <person name="Wang D."/>
            <person name="Zhang A."/>
            <person name="Wang J."/>
        </authorList>
    </citation>
    <scope>NUCLEOTIDE SEQUENCE</scope>
    <source>
        <strain evidence="2">cv. G1812</strain>
    </source>
</reference>
<dbReference type="Gramene" id="TuG1812G0700004644.01.T02">
    <property type="protein sequence ID" value="TuG1812G0700004644.01.T02"/>
    <property type="gene ID" value="TuG1812G0700004644.01"/>
</dbReference>
<reference evidence="1" key="2">
    <citation type="submission" date="2018-03" db="EMBL/GenBank/DDBJ databases">
        <title>The Triticum urartu genome reveals the dynamic nature of wheat genome evolution.</title>
        <authorList>
            <person name="Ling H."/>
            <person name="Ma B."/>
            <person name="Shi X."/>
            <person name="Liu H."/>
            <person name="Dong L."/>
            <person name="Sun H."/>
            <person name="Cao Y."/>
            <person name="Gao Q."/>
            <person name="Zheng S."/>
            <person name="Li Y."/>
            <person name="Yu Y."/>
            <person name="Du H."/>
            <person name="Qi M."/>
            <person name="Li Y."/>
            <person name="Yu H."/>
            <person name="Cui Y."/>
            <person name="Wang N."/>
            <person name="Chen C."/>
            <person name="Wu H."/>
            <person name="Zhao Y."/>
            <person name="Zhang J."/>
            <person name="Li Y."/>
            <person name="Zhou W."/>
            <person name="Zhang B."/>
            <person name="Hu W."/>
            <person name="Eijk M."/>
            <person name="Tang J."/>
            <person name="Witsenboer H."/>
            <person name="Zhao S."/>
            <person name="Li Z."/>
            <person name="Zhang A."/>
            <person name="Wang D."/>
            <person name="Liang C."/>
        </authorList>
    </citation>
    <scope>NUCLEOTIDE SEQUENCE [LARGE SCALE GENOMIC DNA]</scope>
    <source>
        <strain evidence="1">cv. G1812</strain>
    </source>
</reference>
<proteinExistence type="predicted"/>